<comment type="caution">
    <text evidence="1">The sequence shown here is derived from an EMBL/GenBank/DDBJ whole genome shotgun (WGS) entry which is preliminary data.</text>
</comment>
<dbReference type="Proteomes" id="UP000609346">
    <property type="component" value="Unassembled WGS sequence"/>
</dbReference>
<protein>
    <recommendedName>
        <fullName evidence="3">Mor transcription activator domain-containing protein</fullName>
    </recommendedName>
</protein>
<dbReference type="InterPro" id="IPR052411">
    <property type="entry name" value="c-mor_Regulatory_Protein"/>
</dbReference>
<dbReference type="RefSeq" id="WP_191204115.1">
    <property type="nucleotide sequence ID" value="NZ_JACXZA010000003.1"/>
</dbReference>
<sequence length="88" mass="10197">MKYINAASILPNHVLKEIQKYVHGGVIYIPAPEDSRKKWGQQSGGRHFLSTRNDEIRQRFSAGISMQELSDIYCLSYHSIKKIIYSKR</sequence>
<proteinExistence type="predicted"/>
<evidence type="ECO:0000313" key="1">
    <source>
        <dbReference type="EMBL" id="MBD3919837.1"/>
    </source>
</evidence>
<dbReference type="PANTHER" id="PTHR37812">
    <property type="entry name" value="MU-LIKE PROPHAGE FLUMU PROTEIN C"/>
    <property type="match status" value="1"/>
</dbReference>
<gene>
    <name evidence="1" type="ORF">H8B09_13830</name>
</gene>
<dbReference type="SUPFAM" id="SSF46689">
    <property type="entry name" value="Homeodomain-like"/>
    <property type="match status" value="1"/>
</dbReference>
<evidence type="ECO:0000313" key="2">
    <source>
        <dbReference type="Proteomes" id="UP000609346"/>
    </source>
</evidence>
<organism evidence="1 2">
    <name type="scientific">Paenibacillus terricola</name>
    <dbReference type="NCBI Taxonomy" id="2763503"/>
    <lineage>
        <taxon>Bacteria</taxon>
        <taxon>Bacillati</taxon>
        <taxon>Bacillota</taxon>
        <taxon>Bacilli</taxon>
        <taxon>Bacillales</taxon>
        <taxon>Paenibacillaceae</taxon>
        <taxon>Paenibacillus</taxon>
    </lineage>
</organism>
<accession>A0ABR8MXT0</accession>
<keyword evidence="2" id="KW-1185">Reference proteome</keyword>
<reference evidence="1 2" key="1">
    <citation type="submission" date="2020-09" db="EMBL/GenBank/DDBJ databases">
        <title>Paenibacillus sp. strain PR3 16S rRNA gene Genome sequencing and assembly.</title>
        <authorList>
            <person name="Kim J."/>
        </authorList>
    </citation>
    <scope>NUCLEOTIDE SEQUENCE [LARGE SCALE GENOMIC DNA]</scope>
    <source>
        <strain evidence="1 2">PR3</strain>
    </source>
</reference>
<evidence type="ECO:0008006" key="3">
    <source>
        <dbReference type="Google" id="ProtNLM"/>
    </source>
</evidence>
<dbReference type="InterPro" id="IPR049739">
    <property type="entry name" value="YraL-like"/>
</dbReference>
<dbReference type="NCBIfam" id="NF040785">
    <property type="entry name" value="CD3324_fam"/>
    <property type="match status" value="1"/>
</dbReference>
<dbReference type="InterPro" id="IPR009057">
    <property type="entry name" value="Homeodomain-like_sf"/>
</dbReference>
<dbReference type="EMBL" id="JACXZA010000003">
    <property type="protein sequence ID" value="MBD3919837.1"/>
    <property type="molecule type" value="Genomic_DNA"/>
</dbReference>
<name>A0ABR8MXT0_9BACL</name>
<dbReference type="PANTHER" id="PTHR37812:SF1">
    <property type="entry name" value="MU-LIKE PROPHAGE FLUMU PROTEIN C"/>
    <property type="match status" value="1"/>
</dbReference>